<evidence type="ECO:0000256" key="6">
    <source>
        <dbReference type="ARBA" id="ARBA00022679"/>
    </source>
</evidence>
<dbReference type="SUPFAM" id="SSF55874">
    <property type="entry name" value="ATPase domain of HSP90 chaperone/DNA topoisomerase II/histidine kinase"/>
    <property type="match status" value="1"/>
</dbReference>
<name>A0A0P6S339_9STRE</name>
<dbReference type="PATRIC" id="fig|119224.3.peg.1309"/>
<evidence type="ECO:0000256" key="10">
    <source>
        <dbReference type="ARBA" id="ARBA00023012"/>
    </source>
</evidence>
<dbReference type="SMART" id="SM00388">
    <property type="entry name" value="HisKA"/>
    <property type="match status" value="1"/>
</dbReference>
<dbReference type="SUPFAM" id="SSF47384">
    <property type="entry name" value="Homodimeric domain of signal transducing histidine kinase"/>
    <property type="match status" value="1"/>
</dbReference>
<evidence type="ECO:0000256" key="4">
    <source>
        <dbReference type="ARBA" id="ARBA00015735"/>
    </source>
</evidence>
<dbReference type="AlphaFoldDB" id="A0A0P6S339"/>
<dbReference type="STRING" id="119224.AKK44_07795"/>
<dbReference type="PRINTS" id="PR00344">
    <property type="entry name" value="BCTRLSENSOR"/>
</dbReference>
<dbReference type="Pfam" id="PF02518">
    <property type="entry name" value="HATPase_c"/>
    <property type="match status" value="1"/>
</dbReference>
<dbReference type="SUPFAM" id="SSF158472">
    <property type="entry name" value="HAMP domain-like"/>
    <property type="match status" value="1"/>
</dbReference>
<evidence type="ECO:0000256" key="11">
    <source>
        <dbReference type="ARBA" id="ARBA00023136"/>
    </source>
</evidence>
<feature type="transmembrane region" description="Helical" evidence="12">
    <location>
        <begin position="191"/>
        <end position="212"/>
    </location>
</feature>
<sequence>MTKKKKKKNPCGKTLPKRLSNIFFVLFFCIFSIFTLVAYTSTNYFLLKEEKQSVFQAVNVVRVRLSEVDTDFTLENLAEVLYKNDKTHLRIDDASGSRIIRSERDITNTLDANQDIYIYNAKKQMIFTTDDEESSPGLTGPVGRVFEDHIEDQYRGFSMTQRVYSKKTGKLVGYVQVFHDLESYYMIRARLLLWLLIIELFGTSLAYMIILVSTRRFLKPLKNLHDVMRNISKNPNNLNLRSDISSGDEIEELSLIFDNMLDKVENHTKLQSRFISDVSHELRTPVAIIKGHIGLLQRWGKDDAEILEESLNATAHEADRMAIMINDMLDMIRVQGSFEGHQKDRTILEESVDMVVGNFRVLREDFEFEWHSQQKATRAKIYKNHFEQALMILIDNAVKYSRKEKKISIEVLINEDTEAIVKVKDRGEGISQEDIQHIFERFYRTDKSRNRTSTQAGLGIGLSILQQIVEGYHLKMEVESQPNKGSVFILHIPLSDDSDETEL</sequence>
<evidence type="ECO:0000313" key="15">
    <source>
        <dbReference type="EMBL" id="KPJ21812.1"/>
    </source>
</evidence>
<comment type="catalytic activity">
    <reaction evidence="1">
        <text>ATP + protein L-histidine = ADP + protein N-phospho-L-histidine.</text>
        <dbReference type="EC" id="2.7.13.3"/>
    </reaction>
</comment>
<dbReference type="CDD" id="cd06225">
    <property type="entry name" value="HAMP"/>
    <property type="match status" value="1"/>
</dbReference>
<evidence type="ECO:0000256" key="9">
    <source>
        <dbReference type="ARBA" id="ARBA00022989"/>
    </source>
</evidence>
<dbReference type="EC" id="2.7.13.3" evidence="3"/>
<dbReference type="FunFam" id="3.30.565.10:FF:000006">
    <property type="entry name" value="Sensor histidine kinase WalK"/>
    <property type="match status" value="1"/>
</dbReference>
<dbReference type="SMART" id="SM00387">
    <property type="entry name" value="HATPase_c"/>
    <property type="match status" value="1"/>
</dbReference>
<dbReference type="Gene3D" id="1.10.287.130">
    <property type="match status" value="1"/>
</dbReference>
<organism evidence="15 16">
    <name type="scientific">Streptococcus phocae</name>
    <dbReference type="NCBI Taxonomy" id="119224"/>
    <lineage>
        <taxon>Bacteria</taxon>
        <taxon>Bacillati</taxon>
        <taxon>Bacillota</taxon>
        <taxon>Bacilli</taxon>
        <taxon>Lactobacillales</taxon>
        <taxon>Streptococcaceae</taxon>
        <taxon>Streptococcus</taxon>
    </lineage>
</organism>
<keyword evidence="7 12" id="KW-0812">Transmembrane</keyword>
<dbReference type="InterPro" id="IPR003594">
    <property type="entry name" value="HATPase_dom"/>
</dbReference>
<dbReference type="PANTHER" id="PTHR45528:SF12">
    <property type="entry name" value="SENSOR HISTIDINE KINASE ARSS"/>
    <property type="match status" value="1"/>
</dbReference>
<protein>
    <recommendedName>
        <fullName evidence="4">Signal transduction histidine-protein kinase ArlS</fullName>
        <ecNumber evidence="3">2.7.13.3</ecNumber>
    </recommendedName>
</protein>
<keyword evidence="11 12" id="KW-0472">Membrane</keyword>
<dbReference type="SMART" id="SM00304">
    <property type="entry name" value="HAMP"/>
    <property type="match status" value="1"/>
</dbReference>
<evidence type="ECO:0000259" key="14">
    <source>
        <dbReference type="PROSITE" id="PS50885"/>
    </source>
</evidence>
<evidence type="ECO:0000256" key="12">
    <source>
        <dbReference type="SAM" id="Phobius"/>
    </source>
</evidence>
<feature type="transmembrane region" description="Helical" evidence="12">
    <location>
        <begin position="21"/>
        <end position="39"/>
    </location>
</feature>
<keyword evidence="6" id="KW-0808">Transferase</keyword>
<dbReference type="Pfam" id="PF00512">
    <property type="entry name" value="HisKA"/>
    <property type="match status" value="1"/>
</dbReference>
<evidence type="ECO:0000256" key="2">
    <source>
        <dbReference type="ARBA" id="ARBA00004141"/>
    </source>
</evidence>
<dbReference type="InterPro" id="IPR003660">
    <property type="entry name" value="HAMP_dom"/>
</dbReference>
<keyword evidence="9 12" id="KW-1133">Transmembrane helix</keyword>
<dbReference type="InterPro" id="IPR036097">
    <property type="entry name" value="HisK_dim/P_sf"/>
</dbReference>
<dbReference type="PROSITE" id="PS50885">
    <property type="entry name" value="HAMP"/>
    <property type="match status" value="1"/>
</dbReference>
<keyword evidence="10" id="KW-0902">Two-component regulatory system</keyword>
<dbReference type="CDD" id="cd00082">
    <property type="entry name" value="HisKA"/>
    <property type="match status" value="1"/>
</dbReference>
<dbReference type="RefSeq" id="WP_054279218.1">
    <property type="nucleotide sequence ID" value="NZ_LHQM01000045.1"/>
</dbReference>
<evidence type="ECO:0000256" key="7">
    <source>
        <dbReference type="ARBA" id="ARBA00022692"/>
    </source>
</evidence>
<evidence type="ECO:0000256" key="5">
    <source>
        <dbReference type="ARBA" id="ARBA00022553"/>
    </source>
</evidence>
<dbReference type="Gene3D" id="3.30.565.10">
    <property type="entry name" value="Histidine kinase-like ATPase, C-terminal domain"/>
    <property type="match status" value="1"/>
</dbReference>
<dbReference type="PROSITE" id="PS50109">
    <property type="entry name" value="HIS_KIN"/>
    <property type="match status" value="1"/>
</dbReference>
<feature type="domain" description="Histidine kinase" evidence="13">
    <location>
        <begin position="277"/>
        <end position="496"/>
    </location>
</feature>
<dbReference type="InterPro" id="IPR041610">
    <property type="entry name" value="ArlS_N"/>
</dbReference>
<dbReference type="GO" id="GO:0000155">
    <property type="term" value="F:phosphorelay sensor kinase activity"/>
    <property type="evidence" value="ECO:0007669"/>
    <property type="project" value="InterPro"/>
</dbReference>
<accession>A0A0P6S339</accession>
<dbReference type="InterPro" id="IPR050398">
    <property type="entry name" value="HssS/ArlS-like"/>
</dbReference>
<dbReference type="InterPro" id="IPR036890">
    <property type="entry name" value="HATPase_C_sf"/>
</dbReference>
<dbReference type="FunFam" id="1.10.287.130:FF:000001">
    <property type="entry name" value="Two-component sensor histidine kinase"/>
    <property type="match status" value="1"/>
</dbReference>
<comment type="subcellular location">
    <subcellularLocation>
        <location evidence="2">Membrane</location>
        <topology evidence="2">Multi-pass membrane protein</topology>
    </subcellularLocation>
</comment>
<gene>
    <name evidence="15" type="ORF">AKK44_07795</name>
</gene>
<evidence type="ECO:0000256" key="8">
    <source>
        <dbReference type="ARBA" id="ARBA00022777"/>
    </source>
</evidence>
<dbReference type="InterPro" id="IPR003661">
    <property type="entry name" value="HisK_dim/P_dom"/>
</dbReference>
<evidence type="ECO:0000313" key="16">
    <source>
        <dbReference type="Proteomes" id="UP000049578"/>
    </source>
</evidence>
<proteinExistence type="predicted"/>
<evidence type="ECO:0000256" key="3">
    <source>
        <dbReference type="ARBA" id="ARBA00012438"/>
    </source>
</evidence>
<dbReference type="PANTHER" id="PTHR45528">
    <property type="entry name" value="SENSOR HISTIDINE KINASE CPXA"/>
    <property type="match status" value="1"/>
</dbReference>
<keyword evidence="8" id="KW-0418">Kinase</keyword>
<dbReference type="GO" id="GO:0016020">
    <property type="term" value="C:membrane"/>
    <property type="evidence" value="ECO:0007669"/>
    <property type="project" value="UniProtKB-SubCell"/>
</dbReference>
<dbReference type="InterPro" id="IPR005467">
    <property type="entry name" value="His_kinase_dom"/>
</dbReference>
<feature type="domain" description="HAMP" evidence="14">
    <location>
        <begin position="215"/>
        <end position="269"/>
    </location>
</feature>
<dbReference type="Pfam" id="PF18719">
    <property type="entry name" value="ArlS_N"/>
    <property type="match status" value="1"/>
</dbReference>
<dbReference type="EMBL" id="LHQM01000045">
    <property type="protein sequence ID" value="KPJ21812.1"/>
    <property type="molecule type" value="Genomic_DNA"/>
</dbReference>
<dbReference type="Proteomes" id="UP000049578">
    <property type="component" value="Unassembled WGS sequence"/>
</dbReference>
<evidence type="ECO:0000256" key="1">
    <source>
        <dbReference type="ARBA" id="ARBA00000085"/>
    </source>
</evidence>
<dbReference type="Gene3D" id="6.10.340.10">
    <property type="match status" value="1"/>
</dbReference>
<dbReference type="Pfam" id="PF00672">
    <property type="entry name" value="HAMP"/>
    <property type="match status" value="1"/>
</dbReference>
<reference evidence="15 16" key="1">
    <citation type="submission" date="2015-08" db="EMBL/GenBank/DDBJ databases">
        <title>Genome sequence of Streptococcus phocae subsp. phocae ATCC 51973T isolated from liver specimen obtained from seal.</title>
        <authorList>
            <person name="Avendano-Herrera R."/>
        </authorList>
    </citation>
    <scope>NUCLEOTIDE SEQUENCE [LARGE SCALE GENOMIC DNA]</scope>
    <source>
        <strain evidence="15 16">ATCC 51973</strain>
    </source>
</reference>
<keyword evidence="5" id="KW-0597">Phosphoprotein</keyword>
<keyword evidence="16" id="KW-1185">Reference proteome</keyword>
<comment type="caution">
    <text evidence="15">The sequence shown here is derived from an EMBL/GenBank/DDBJ whole genome shotgun (WGS) entry which is preliminary data.</text>
</comment>
<evidence type="ECO:0000259" key="13">
    <source>
        <dbReference type="PROSITE" id="PS50109"/>
    </source>
</evidence>
<dbReference type="CDD" id="cd00075">
    <property type="entry name" value="HATPase"/>
    <property type="match status" value="1"/>
</dbReference>
<dbReference type="InterPro" id="IPR004358">
    <property type="entry name" value="Sig_transdc_His_kin-like_C"/>
</dbReference>